<evidence type="ECO:0000256" key="2">
    <source>
        <dbReference type="ARBA" id="ARBA00022679"/>
    </source>
</evidence>
<gene>
    <name evidence="14" type="primary">LOC139353694</name>
</gene>
<dbReference type="Pfam" id="PF17917">
    <property type="entry name" value="RT_RNaseH"/>
    <property type="match status" value="1"/>
</dbReference>
<dbReference type="Gene3D" id="2.40.70.10">
    <property type="entry name" value="Acid Proteases"/>
    <property type="match status" value="1"/>
</dbReference>
<keyword evidence="8" id="KW-0479">Metal-binding</keyword>
<sequence length="964" mass="109734">MQQEETMSAQSAAISQLQNEMKELKDMLAQLVTVQMGNAAAAHAGNQQQHPIIDLDINEINNESIPVQATNNVRQASVKEIANTLPEFDPNDDNAISVNQFIDRVNKVVDAYQWDEKFLLLAIYTKLKGPAKMWLDSSPILHTTWKNFAEAIQDAFGANPDEAEVHFNMANATRRPKETVKKYCFRMSALGVRYKLSEAAIIRYVRAGLQHRELQNSIAAIHFATMKQVRDAAESYFVNRCRPNTSKKEYSPKASNFEQKPDSDVKPPRTKESVICYNCGEKGHFANSCPKEKKKSRCTKCNKFHEPNGSCQATNVMRVGAANQDKLFTRKICVHSHDYSAFIDTGSQASLIRQSVAEQINPKRHKCSMKIRGICGGSCILTEAMTVDMDIDGKTITAKVYIADNDILQEDFLLGQDVIISAHLELNFDLLENFADVFSAGLEGIGKTSVVKADITVESNQVVAQAPYRVSEPKKEIVSSMVDELLKQDIITLSTSEYASPVVLIKKPNGSDRMCVDYRRLNKLIKKENFPVPNIEERLQQAKRFKYFSSLDLNSGYYQIEIVLESRKFTITTDGLYEFKRLPFGLKNAPAVFNRLMAKLQKRVQKGDMIHYMDDILIGSQTFDEMYEKLERILKVLKECGLTLNLDKFVTSYRLDAEHKLHTDARAVGLAGVLLQREEDQLKPIAYYSRATSKPEKNYHSYELEALAVVESLDRFKYYIYGKKIKVITDCNALKTSMEKRELIPRIARWWLRIQEFDIDIVHRAGTQMNHVDALSRAPFEDAREMDTASLKIAKTIIDEEDWLFSIQLQDEKIQKIVANMKLEKKSESVEADAATTVNDHRAAAKKRYDAKHAKPTVYSLGDLVLVENEPFSTGTSRKLEPRYKGPFIINKVLPNDRYLVEDIPHAQRKQRHYKSVYSSDKMKRWCELPPEEPDEDDDFEDDPPHESCEDAEICQESPTVNSA</sequence>
<evidence type="ECO:0000256" key="3">
    <source>
        <dbReference type="ARBA" id="ARBA00022695"/>
    </source>
</evidence>
<keyword evidence="8" id="KW-0862">Zinc</keyword>
<dbReference type="CDD" id="cd00303">
    <property type="entry name" value="retropepsin_like"/>
    <property type="match status" value="1"/>
</dbReference>
<evidence type="ECO:0000313" key="14">
    <source>
        <dbReference type="RefSeq" id="XP_070854123.1"/>
    </source>
</evidence>
<dbReference type="GeneID" id="139353694"/>
<dbReference type="PANTHER" id="PTHR37984:SF5">
    <property type="entry name" value="PROTEIN NYNRIN-LIKE"/>
    <property type="match status" value="1"/>
</dbReference>
<dbReference type="PANTHER" id="PTHR37984">
    <property type="entry name" value="PROTEIN CBG26694"/>
    <property type="match status" value="1"/>
</dbReference>
<keyword evidence="6" id="KW-0378">Hydrolase</keyword>
<dbReference type="Pfam" id="PF00078">
    <property type="entry name" value="RVT_1"/>
    <property type="match status" value="1"/>
</dbReference>
<feature type="compositionally biased region" description="Acidic residues" evidence="10">
    <location>
        <begin position="930"/>
        <end position="942"/>
    </location>
</feature>
<dbReference type="InterPro" id="IPR001878">
    <property type="entry name" value="Znf_CCHC"/>
</dbReference>
<keyword evidence="7" id="KW-0695">RNA-directed DNA polymerase</keyword>
<dbReference type="Gene3D" id="3.10.10.10">
    <property type="entry name" value="HIV Type 1 Reverse Transcriptase, subunit A, domain 1"/>
    <property type="match status" value="1"/>
</dbReference>
<name>A0ABM4TVW1_DROSZ</name>
<evidence type="ECO:0000256" key="7">
    <source>
        <dbReference type="ARBA" id="ARBA00022918"/>
    </source>
</evidence>
<dbReference type="InterPro" id="IPR021109">
    <property type="entry name" value="Peptidase_aspartic_dom_sf"/>
</dbReference>
<dbReference type="InterPro" id="IPR043128">
    <property type="entry name" value="Rev_trsase/Diguanyl_cyclase"/>
</dbReference>
<evidence type="ECO:0000313" key="13">
    <source>
        <dbReference type="Proteomes" id="UP001652628"/>
    </source>
</evidence>
<proteinExistence type="predicted"/>
<dbReference type="Proteomes" id="UP001652628">
    <property type="component" value="Chromosome Y"/>
</dbReference>
<dbReference type="PROSITE" id="PS50158">
    <property type="entry name" value="ZF_CCHC"/>
    <property type="match status" value="1"/>
</dbReference>
<reference evidence="14" key="1">
    <citation type="submission" date="2025-08" db="UniProtKB">
        <authorList>
            <consortium name="RefSeq"/>
        </authorList>
    </citation>
    <scope>IDENTIFICATION</scope>
</reference>
<feature type="coiled-coil region" evidence="9">
    <location>
        <begin position="7"/>
        <end position="34"/>
    </location>
</feature>
<feature type="domain" description="CCHC-type" evidence="11">
    <location>
        <begin position="276"/>
        <end position="291"/>
    </location>
</feature>
<dbReference type="Pfam" id="PF00098">
    <property type="entry name" value="zf-CCHC"/>
    <property type="match status" value="1"/>
</dbReference>
<keyword evidence="8" id="KW-0863">Zinc-finger</keyword>
<dbReference type="InterPro" id="IPR024650">
    <property type="entry name" value="Peptidase_A2B"/>
</dbReference>
<evidence type="ECO:0000256" key="6">
    <source>
        <dbReference type="ARBA" id="ARBA00022801"/>
    </source>
</evidence>
<dbReference type="SUPFAM" id="SSF50630">
    <property type="entry name" value="Acid proteases"/>
    <property type="match status" value="1"/>
</dbReference>
<keyword evidence="2" id="KW-0808">Transferase</keyword>
<dbReference type="InterPro" id="IPR000477">
    <property type="entry name" value="RT_dom"/>
</dbReference>
<keyword evidence="9" id="KW-0175">Coiled coil</keyword>
<evidence type="ECO:0000256" key="1">
    <source>
        <dbReference type="ARBA" id="ARBA00012493"/>
    </source>
</evidence>
<keyword evidence="3" id="KW-0548">Nucleotidyltransferase</keyword>
<evidence type="ECO:0000259" key="11">
    <source>
        <dbReference type="PROSITE" id="PS50158"/>
    </source>
</evidence>
<dbReference type="InterPro" id="IPR050951">
    <property type="entry name" value="Retrovirus_Pol_polyprotein"/>
</dbReference>
<evidence type="ECO:0000256" key="4">
    <source>
        <dbReference type="ARBA" id="ARBA00022722"/>
    </source>
</evidence>
<keyword evidence="13" id="KW-1185">Reference proteome</keyword>
<feature type="domain" description="Reverse transcriptase" evidence="12">
    <location>
        <begin position="486"/>
        <end position="675"/>
    </location>
</feature>
<accession>A0ABM4TVW1</accession>
<protein>
    <recommendedName>
        <fullName evidence="1">RNA-directed DNA polymerase</fullName>
        <ecNumber evidence="1">2.7.7.49</ecNumber>
    </recommendedName>
</protein>
<dbReference type="InterPro" id="IPR041373">
    <property type="entry name" value="RT_RNaseH"/>
</dbReference>
<dbReference type="Gene3D" id="4.10.60.10">
    <property type="entry name" value="Zinc finger, CCHC-type"/>
    <property type="match status" value="1"/>
</dbReference>
<dbReference type="InterPro" id="IPR043502">
    <property type="entry name" value="DNA/RNA_pol_sf"/>
</dbReference>
<dbReference type="CDD" id="cd01647">
    <property type="entry name" value="RT_LTR"/>
    <property type="match status" value="1"/>
</dbReference>
<evidence type="ECO:0000256" key="5">
    <source>
        <dbReference type="ARBA" id="ARBA00022759"/>
    </source>
</evidence>
<evidence type="ECO:0000256" key="10">
    <source>
        <dbReference type="SAM" id="MobiDB-lite"/>
    </source>
</evidence>
<dbReference type="SUPFAM" id="SSF56672">
    <property type="entry name" value="DNA/RNA polymerases"/>
    <property type="match status" value="1"/>
</dbReference>
<dbReference type="CDD" id="cd09274">
    <property type="entry name" value="RNase_HI_RT_Ty3"/>
    <property type="match status" value="1"/>
</dbReference>
<evidence type="ECO:0000256" key="8">
    <source>
        <dbReference type="PROSITE-ProRule" id="PRU00047"/>
    </source>
</evidence>
<dbReference type="SMART" id="SM00343">
    <property type="entry name" value="ZnF_C2HC"/>
    <property type="match status" value="1"/>
</dbReference>
<keyword evidence="4" id="KW-0540">Nuclease</keyword>
<dbReference type="PROSITE" id="PS50878">
    <property type="entry name" value="RT_POL"/>
    <property type="match status" value="1"/>
</dbReference>
<dbReference type="RefSeq" id="XP_070854123.1">
    <property type="nucleotide sequence ID" value="XM_070998022.1"/>
</dbReference>
<dbReference type="InterPro" id="IPR036875">
    <property type="entry name" value="Znf_CCHC_sf"/>
</dbReference>
<dbReference type="SUPFAM" id="SSF57756">
    <property type="entry name" value="Retrovirus zinc finger-like domains"/>
    <property type="match status" value="1"/>
</dbReference>
<dbReference type="Gene3D" id="3.30.70.270">
    <property type="match status" value="1"/>
</dbReference>
<organism evidence="13 14">
    <name type="scientific">Drosophila suzukii</name>
    <name type="common">Spotted-wing drosophila fruit fly</name>
    <dbReference type="NCBI Taxonomy" id="28584"/>
    <lineage>
        <taxon>Eukaryota</taxon>
        <taxon>Metazoa</taxon>
        <taxon>Ecdysozoa</taxon>
        <taxon>Arthropoda</taxon>
        <taxon>Hexapoda</taxon>
        <taxon>Insecta</taxon>
        <taxon>Pterygota</taxon>
        <taxon>Neoptera</taxon>
        <taxon>Endopterygota</taxon>
        <taxon>Diptera</taxon>
        <taxon>Brachycera</taxon>
        <taxon>Muscomorpha</taxon>
        <taxon>Ephydroidea</taxon>
        <taxon>Drosophilidae</taxon>
        <taxon>Drosophila</taxon>
        <taxon>Sophophora</taxon>
    </lineage>
</organism>
<keyword evidence="5" id="KW-0255">Endonuclease</keyword>
<dbReference type="EC" id="2.7.7.49" evidence="1"/>
<evidence type="ECO:0000259" key="12">
    <source>
        <dbReference type="PROSITE" id="PS50878"/>
    </source>
</evidence>
<dbReference type="Gene3D" id="3.10.20.370">
    <property type="match status" value="1"/>
</dbReference>
<feature type="region of interest" description="Disordered" evidence="10">
    <location>
        <begin position="927"/>
        <end position="964"/>
    </location>
</feature>
<feature type="region of interest" description="Disordered" evidence="10">
    <location>
        <begin position="246"/>
        <end position="267"/>
    </location>
</feature>
<evidence type="ECO:0000256" key="9">
    <source>
        <dbReference type="SAM" id="Coils"/>
    </source>
</evidence>
<dbReference type="Pfam" id="PF12384">
    <property type="entry name" value="Peptidase_A2B"/>
    <property type="match status" value="1"/>
</dbReference>